<name>A0A200Q0Z1_MACCD</name>
<dbReference type="EMBL" id="MVGT01003370">
    <property type="protein sequence ID" value="OVA04141.1"/>
    <property type="molecule type" value="Genomic_DNA"/>
</dbReference>
<dbReference type="STRING" id="56857.A0A200Q0Z1"/>
<feature type="compositionally biased region" description="Pro residues" evidence="1">
    <location>
        <begin position="926"/>
        <end position="938"/>
    </location>
</feature>
<feature type="compositionally biased region" description="Low complexity" evidence="1">
    <location>
        <begin position="1165"/>
        <end position="1180"/>
    </location>
</feature>
<feature type="compositionally biased region" description="Polar residues" evidence="1">
    <location>
        <begin position="535"/>
        <end position="564"/>
    </location>
</feature>
<evidence type="ECO:0000256" key="1">
    <source>
        <dbReference type="SAM" id="MobiDB-lite"/>
    </source>
</evidence>
<dbReference type="OrthoDB" id="1929441at2759"/>
<evidence type="ECO:0008006" key="4">
    <source>
        <dbReference type="Google" id="ProtNLM"/>
    </source>
</evidence>
<evidence type="ECO:0000313" key="3">
    <source>
        <dbReference type="Proteomes" id="UP000195402"/>
    </source>
</evidence>
<feature type="compositionally biased region" description="Polar residues" evidence="1">
    <location>
        <begin position="585"/>
        <end position="594"/>
    </location>
</feature>
<feature type="region of interest" description="Disordered" evidence="1">
    <location>
        <begin position="915"/>
        <end position="994"/>
    </location>
</feature>
<feature type="compositionally biased region" description="Polar residues" evidence="1">
    <location>
        <begin position="948"/>
        <end position="963"/>
    </location>
</feature>
<dbReference type="Proteomes" id="UP000195402">
    <property type="component" value="Unassembled WGS sequence"/>
</dbReference>
<feature type="region of interest" description="Disordered" evidence="1">
    <location>
        <begin position="712"/>
        <end position="732"/>
    </location>
</feature>
<feature type="compositionally biased region" description="Basic and acidic residues" evidence="1">
    <location>
        <begin position="565"/>
        <end position="583"/>
    </location>
</feature>
<feature type="compositionally biased region" description="Polar residues" evidence="1">
    <location>
        <begin position="972"/>
        <end position="993"/>
    </location>
</feature>
<proteinExistence type="predicted"/>
<feature type="compositionally biased region" description="Polar residues" evidence="1">
    <location>
        <begin position="619"/>
        <end position="639"/>
    </location>
</feature>
<gene>
    <name evidence="2" type="ORF">BVC80_1501g5</name>
</gene>
<feature type="compositionally biased region" description="Basic residues" evidence="1">
    <location>
        <begin position="678"/>
        <end position="688"/>
    </location>
</feature>
<feature type="compositionally biased region" description="Basic and acidic residues" evidence="1">
    <location>
        <begin position="1196"/>
        <end position="1206"/>
    </location>
</feature>
<keyword evidence="3" id="KW-1185">Reference proteome</keyword>
<dbReference type="PANTHER" id="PTHR35767:SF1">
    <property type="entry name" value="HAPLESS PROTEIN"/>
    <property type="match status" value="1"/>
</dbReference>
<feature type="region of interest" description="Disordered" evidence="1">
    <location>
        <begin position="866"/>
        <end position="885"/>
    </location>
</feature>
<dbReference type="OMA" id="TPISHWQ"/>
<feature type="compositionally biased region" description="Polar residues" evidence="1">
    <location>
        <begin position="602"/>
        <end position="611"/>
    </location>
</feature>
<feature type="region of interest" description="Disordered" evidence="1">
    <location>
        <begin position="1196"/>
        <end position="1219"/>
    </location>
</feature>
<dbReference type="InParanoid" id="A0A200Q0Z1"/>
<feature type="region of interest" description="Disordered" evidence="1">
    <location>
        <begin position="1165"/>
        <end position="1184"/>
    </location>
</feature>
<sequence length="1456" mass="159267">MLSIENNPDPLCSYKISGLKNDERASTTVALEEADLLKSGLADDNHLPTFSIRDYAFTARRKGIEKNWPFPQEYLQLCLKHGIRDLLPPFEPPDSVRNRTLGKNIESAELVCVDGKKSSVVEVNSLEDENVGLDGESHRSESVDQSVLGCLDQTRSPVQEQKKLAAGPSGTDLCILSVIPDLDEIVEEVSPTIATNNVQSEREKISTSRLPCSGEVGTASSKGLIELEVPGAPQKNESTIESPSKKCKLIEKSGIVSGPSRTEDIVSNTTTISEPMASKVCPVCKTFLSSSNTTLNAHIDQCLAAESTSKLTGNFQLSKHKIKPRKKRLMVDIYETAPRCTLEELDRRNGTNWAAGSSLSTADSEVCAEGKRQRLSQTYFDDTGDESAVYFDSNGRKVRILSKLDDASVPRPGEDLKPRKHINENKERNTCLTGKVKRLGSKDSKHLKFKPQNKKVCSLKPDGTEICDAPEGNDGLDENCEKEDSLPKLSKAHDQINSGELRQWVCSKRTGLSKKLNGKDARRGLGLMTRDPLIESNQSNLSNSSMETSFVQKLPNPSENPDPSQKTDKGERFLKPPESHLNRLNDGTASSTHVGCNLRFPRSSQNHASSPRSKRVEIQSASLAENSDNLPKRTVNPSEICNPVSPQGKMFSTSRKNVLVGGTSSPKSKSDGVGKNSTLRKSRKHRSMIKTSEQVRTVPSDVDEQYDWMHNSTEEDSGSLDQSRGGHKSNRPNKFIRREEMAIGRSDVLVSEQGRETSRTLGRKESKALGGLESGFKTSSVGSHVGAHSSNSFPAKSNGIEFAAEEVPLNGEDIIMEPCTEKASRGPCIRSRETSISETHRPATPSNTRSNCFQSIEEHVRPVSGTEAWRGSSEKRFSDGQESQLSKDISDIIQRIHTSSDVDCRVGGNSFSEIEHTQCGSEPISIPGPPGYFLPPSPGDISSEIHVENSSLTSNRLPSSQDRSLLVDRDSSGSPVSATSTISHLHTSRSDSNYVEPKSFVGPSAVLEKFVPCFSSDGNTKPLVGGDINTFSCAPNIENAERINLDMENLKATKKSLAEGSLKISDDQTCCCSWKERIPSDDSLMYQAFQLLRQHNMAPSVPPSMGMQRAYNPKIRPEVFASSSGSPSSKMNENVIPMLDSSRDSVSLKTSSDAALKFSGHGDFSSASSSAQAHNTQSTSNPVLRLMGKNLMVVNKEEDSSSELKEAPPVAPDSKCPMLQRFSSGNMTTEDYSSLYRMASDGSVIFNHDRYDEPMNRFDVDLSDSSGNHRLSKIHHTNLHPPAGNHYNNHHMGGFGSLPQHGSKDTIDHLQTVHGSLVDRSNCVFRYNVERTRAAPQQNQNPASAAPNSIREVIVIDDSPENEADLSRKYSQESMRKQLSPVAVGSLPSPHLDPNLRQVNPFYSYPSQNSFSLRETPVGTYSVLCPRGTGSPAKQGDNSNGLLHSSIGPLYRRPIL</sequence>
<dbReference type="FunCoup" id="A0A200Q0Z1">
    <property type="interactions" value="1807"/>
</dbReference>
<dbReference type="PANTHER" id="PTHR35767">
    <property type="entry name" value="HAPLESS PROTEIN"/>
    <property type="match status" value="1"/>
</dbReference>
<feature type="region of interest" description="Disordered" evidence="1">
    <location>
        <begin position="523"/>
        <end position="696"/>
    </location>
</feature>
<dbReference type="Gene3D" id="3.30.160.60">
    <property type="entry name" value="Classic Zinc Finger"/>
    <property type="match status" value="1"/>
</dbReference>
<reference evidence="2 3" key="1">
    <citation type="journal article" date="2017" name="Mol. Plant">
        <title>The Genome of Medicinal Plant Macleaya cordata Provides New Insights into Benzylisoquinoline Alkaloids Metabolism.</title>
        <authorList>
            <person name="Liu X."/>
            <person name="Liu Y."/>
            <person name="Huang P."/>
            <person name="Ma Y."/>
            <person name="Qing Z."/>
            <person name="Tang Q."/>
            <person name="Cao H."/>
            <person name="Cheng P."/>
            <person name="Zheng Y."/>
            <person name="Yuan Z."/>
            <person name="Zhou Y."/>
            <person name="Liu J."/>
            <person name="Tang Z."/>
            <person name="Zhuo Y."/>
            <person name="Zhang Y."/>
            <person name="Yu L."/>
            <person name="Huang J."/>
            <person name="Yang P."/>
            <person name="Peng Q."/>
            <person name="Zhang J."/>
            <person name="Jiang W."/>
            <person name="Zhang Z."/>
            <person name="Lin K."/>
            <person name="Ro D.K."/>
            <person name="Chen X."/>
            <person name="Xiong X."/>
            <person name="Shang Y."/>
            <person name="Huang S."/>
            <person name="Zeng J."/>
        </authorList>
    </citation>
    <scope>NUCLEOTIDE SEQUENCE [LARGE SCALE GENOMIC DNA]</scope>
    <source>
        <strain evidence="3">cv. BLH2017</strain>
        <tissue evidence="2">Root</tissue>
    </source>
</reference>
<accession>A0A200Q0Z1</accession>
<comment type="caution">
    <text evidence="2">The sequence shown here is derived from an EMBL/GenBank/DDBJ whole genome shotgun (WGS) entry which is preliminary data.</text>
</comment>
<feature type="compositionally biased region" description="Polar residues" evidence="1">
    <location>
        <begin position="650"/>
        <end position="667"/>
    </location>
</feature>
<organism evidence="2 3">
    <name type="scientific">Macleaya cordata</name>
    <name type="common">Five-seeded plume-poppy</name>
    <name type="synonym">Bocconia cordata</name>
    <dbReference type="NCBI Taxonomy" id="56857"/>
    <lineage>
        <taxon>Eukaryota</taxon>
        <taxon>Viridiplantae</taxon>
        <taxon>Streptophyta</taxon>
        <taxon>Embryophyta</taxon>
        <taxon>Tracheophyta</taxon>
        <taxon>Spermatophyta</taxon>
        <taxon>Magnoliopsida</taxon>
        <taxon>Ranunculales</taxon>
        <taxon>Papaveraceae</taxon>
        <taxon>Papaveroideae</taxon>
        <taxon>Macleaya</taxon>
    </lineage>
</organism>
<protein>
    <recommendedName>
        <fullName evidence="4">UBZ4-type domain-containing protein</fullName>
    </recommendedName>
</protein>
<evidence type="ECO:0000313" key="2">
    <source>
        <dbReference type="EMBL" id="OVA04141.1"/>
    </source>
</evidence>